<dbReference type="PANTHER" id="PTHR43877">
    <property type="entry name" value="AMINOALKYLPHOSPHONATE N-ACETYLTRANSFERASE-RELATED-RELATED"/>
    <property type="match status" value="1"/>
</dbReference>
<evidence type="ECO:0000259" key="3">
    <source>
        <dbReference type="PROSITE" id="PS51186"/>
    </source>
</evidence>
<protein>
    <submittedName>
        <fullName evidence="4">GNAT family N-acetyltransferase</fullName>
    </submittedName>
</protein>
<proteinExistence type="predicted"/>
<dbReference type="AlphaFoldDB" id="A0A366LWI1"/>
<reference evidence="4 5" key="1">
    <citation type="submission" date="2018-06" db="EMBL/GenBank/DDBJ databases">
        <title>Sphaerisporangium craniellae sp. nov., isolated from a marine sponge in the South China Sea.</title>
        <authorList>
            <person name="Li L."/>
        </authorList>
    </citation>
    <scope>NUCLEOTIDE SEQUENCE [LARGE SCALE GENOMIC DNA]</scope>
    <source>
        <strain evidence="4 5">LHW63015</strain>
    </source>
</reference>
<dbReference type="InterPro" id="IPR050832">
    <property type="entry name" value="Bact_Acetyltransf"/>
</dbReference>
<comment type="caution">
    <text evidence="4">The sequence shown here is derived from an EMBL/GenBank/DDBJ whole genome shotgun (WGS) entry which is preliminary data.</text>
</comment>
<dbReference type="SUPFAM" id="SSF55729">
    <property type="entry name" value="Acyl-CoA N-acyltransferases (Nat)"/>
    <property type="match status" value="1"/>
</dbReference>
<accession>A0A366LWI1</accession>
<keyword evidence="1 4" id="KW-0808">Transferase</keyword>
<keyword evidence="5" id="KW-1185">Reference proteome</keyword>
<dbReference type="PROSITE" id="PS51186">
    <property type="entry name" value="GNAT"/>
    <property type="match status" value="1"/>
</dbReference>
<evidence type="ECO:0000313" key="5">
    <source>
        <dbReference type="Proteomes" id="UP000253303"/>
    </source>
</evidence>
<keyword evidence="2" id="KW-0012">Acyltransferase</keyword>
<name>A0A366LWI1_9ACTN</name>
<dbReference type="EMBL" id="QMEY01000009">
    <property type="protein sequence ID" value="RBQ17903.1"/>
    <property type="molecule type" value="Genomic_DNA"/>
</dbReference>
<dbReference type="Gene3D" id="3.40.630.30">
    <property type="match status" value="1"/>
</dbReference>
<evidence type="ECO:0000256" key="1">
    <source>
        <dbReference type="ARBA" id="ARBA00022679"/>
    </source>
</evidence>
<dbReference type="InterPro" id="IPR016181">
    <property type="entry name" value="Acyl_CoA_acyltransferase"/>
</dbReference>
<feature type="domain" description="N-acetyltransferase" evidence="3">
    <location>
        <begin position="2"/>
        <end position="162"/>
    </location>
</feature>
<dbReference type="OrthoDB" id="5243635at2"/>
<evidence type="ECO:0000256" key="2">
    <source>
        <dbReference type="ARBA" id="ARBA00023315"/>
    </source>
</evidence>
<dbReference type="CDD" id="cd04301">
    <property type="entry name" value="NAT_SF"/>
    <property type="match status" value="1"/>
</dbReference>
<organism evidence="4 5">
    <name type="scientific">Spongiactinospora rosea</name>
    <dbReference type="NCBI Taxonomy" id="2248750"/>
    <lineage>
        <taxon>Bacteria</taxon>
        <taxon>Bacillati</taxon>
        <taxon>Actinomycetota</taxon>
        <taxon>Actinomycetes</taxon>
        <taxon>Streptosporangiales</taxon>
        <taxon>Streptosporangiaceae</taxon>
        <taxon>Spongiactinospora</taxon>
    </lineage>
</organism>
<dbReference type="GO" id="GO:0016747">
    <property type="term" value="F:acyltransferase activity, transferring groups other than amino-acyl groups"/>
    <property type="evidence" value="ECO:0007669"/>
    <property type="project" value="InterPro"/>
</dbReference>
<dbReference type="InterPro" id="IPR000182">
    <property type="entry name" value="GNAT_dom"/>
</dbReference>
<sequence length="168" mass="17777">MITVRPAGPGDGDVLGEIHAVSWGVSHGPFCAPGVAAAGVEERRGKWHGVVAEGGEGILLACLNGRVGAFARFGGSTSRAGVAEIHTFFAHPDVWGKGVARVLLMAVLERARDAGYGEVHLWTLRDSAQARRFYAKNGFAETGRTHDHDFGEGPLLALVELERAVPGR</sequence>
<dbReference type="Pfam" id="PF00583">
    <property type="entry name" value="Acetyltransf_1"/>
    <property type="match status" value="1"/>
</dbReference>
<evidence type="ECO:0000313" key="4">
    <source>
        <dbReference type="EMBL" id="RBQ17903.1"/>
    </source>
</evidence>
<gene>
    <name evidence="4" type="ORF">DP939_21225</name>
</gene>
<dbReference type="Proteomes" id="UP000253303">
    <property type="component" value="Unassembled WGS sequence"/>
</dbReference>